<dbReference type="Proteomes" id="UP000199306">
    <property type="component" value="Unassembled WGS sequence"/>
</dbReference>
<dbReference type="STRING" id="1079859.SAMN04515674_102326"/>
<evidence type="ECO:0000256" key="1">
    <source>
        <dbReference type="SAM" id="Phobius"/>
    </source>
</evidence>
<evidence type="ECO:0000313" key="2">
    <source>
        <dbReference type="EMBL" id="SFP30040.1"/>
    </source>
</evidence>
<keyword evidence="1" id="KW-0812">Transmembrane</keyword>
<keyword evidence="1" id="KW-0472">Membrane</keyword>
<protein>
    <submittedName>
        <fullName evidence="2">Uncharacterized protein</fullName>
    </submittedName>
</protein>
<reference evidence="2 3" key="1">
    <citation type="submission" date="2016-10" db="EMBL/GenBank/DDBJ databases">
        <authorList>
            <person name="de Groot N.N."/>
        </authorList>
    </citation>
    <scope>NUCLEOTIDE SEQUENCE [LARGE SCALE GENOMIC DNA]</scope>
    <source>
        <strain evidence="3">E92,LMG 26720,CCM 7988</strain>
    </source>
</reference>
<keyword evidence="3" id="KW-1185">Reference proteome</keyword>
<name>A0A1I5P8B1_9BACT</name>
<accession>A0A1I5P8B1</accession>
<gene>
    <name evidence="2" type="ORF">SAMN04515674_102326</name>
</gene>
<feature type="transmembrane region" description="Helical" evidence="1">
    <location>
        <begin position="12"/>
        <end position="34"/>
    </location>
</feature>
<dbReference type="EMBL" id="FOXH01000002">
    <property type="protein sequence ID" value="SFP30040.1"/>
    <property type="molecule type" value="Genomic_DNA"/>
</dbReference>
<keyword evidence="1" id="KW-1133">Transmembrane helix</keyword>
<sequence>MVLRRIQLKRTPLINIVLVTLLILLTVANVFWYASYQRVRADLDEAIIRQDSTLASKLEMEKLLIKANDRLKKYSRESRKQ</sequence>
<evidence type="ECO:0000313" key="3">
    <source>
        <dbReference type="Proteomes" id="UP000199306"/>
    </source>
</evidence>
<organism evidence="2 3">
    <name type="scientific">Pseudarcicella hirudinis</name>
    <dbReference type="NCBI Taxonomy" id="1079859"/>
    <lineage>
        <taxon>Bacteria</taxon>
        <taxon>Pseudomonadati</taxon>
        <taxon>Bacteroidota</taxon>
        <taxon>Cytophagia</taxon>
        <taxon>Cytophagales</taxon>
        <taxon>Flectobacillaceae</taxon>
        <taxon>Pseudarcicella</taxon>
    </lineage>
</organism>
<proteinExistence type="predicted"/>
<dbReference type="AlphaFoldDB" id="A0A1I5P8B1"/>